<keyword evidence="3" id="KW-1185">Reference proteome</keyword>
<dbReference type="AlphaFoldDB" id="A0A9D3NNY3"/>
<gene>
    <name evidence="2" type="ORF">KOW79_011770</name>
</gene>
<name>A0A9D3NNY3_9TELE</name>
<dbReference type="Proteomes" id="UP000824219">
    <property type="component" value="Linkage Group LG13"/>
</dbReference>
<accession>A0A9D3NNY3</accession>
<comment type="caution">
    <text evidence="2">The sequence shown here is derived from an EMBL/GenBank/DDBJ whole genome shotgun (WGS) entry which is preliminary data.</text>
</comment>
<evidence type="ECO:0000313" key="3">
    <source>
        <dbReference type="Proteomes" id="UP000824219"/>
    </source>
</evidence>
<evidence type="ECO:0000256" key="1">
    <source>
        <dbReference type="SAM" id="MobiDB-lite"/>
    </source>
</evidence>
<feature type="compositionally biased region" description="Polar residues" evidence="1">
    <location>
        <begin position="34"/>
        <end position="43"/>
    </location>
</feature>
<organism evidence="2 3">
    <name type="scientific">Hemibagrus wyckioides</name>
    <dbReference type="NCBI Taxonomy" id="337641"/>
    <lineage>
        <taxon>Eukaryota</taxon>
        <taxon>Metazoa</taxon>
        <taxon>Chordata</taxon>
        <taxon>Craniata</taxon>
        <taxon>Vertebrata</taxon>
        <taxon>Euteleostomi</taxon>
        <taxon>Actinopterygii</taxon>
        <taxon>Neopterygii</taxon>
        <taxon>Teleostei</taxon>
        <taxon>Ostariophysi</taxon>
        <taxon>Siluriformes</taxon>
        <taxon>Bagridae</taxon>
        <taxon>Hemibagrus</taxon>
    </lineage>
</organism>
<reference evidence="2 3" key="1">
    <citation type="submission" date="2021-06" db="EMBL/GenBank/DDBJ databases">
        <title>Chromosome-level genome assembly of the red-tail catfish (Hemibagrus wyckioides).</title>
        <authorList>
            <person name="Shao F."/>
        </authorList>
    </citation>
    <scope>NUCLEOTIDE SEQUENCE [LARGE SCALE GENOMIC DNA]</scope>
    <source>
        <strain evidence="2">EC202008001</strain>
        <tissue evidence="2">Blood</tissue>
    </source>
</reference>
<proteinExistence type="predicted"/>
<feature type="region of interest" description="Disordered" evidence="1">
    <location>
        <begin position="19"/>
        <end position="45"/>
    </location>
</feature>
<evidence type="ECO:0000313" key="2">
    <source>
        <dbReference type="EMBL" id="KAG7325454.1"/>
    </source>
</evidence>
<protein>
    <submittedName>
        <fullName evidence="2">Uncharacterized protein</fullName>
    </submittedName>
</protein>
<dbReference type="EMBL" id="JAHKSW010000013">
    <property type="protein sequence ID" value="KAG7325454.1"/>
    <property type="molecule type" value="Genomic_DNA"/>
</dbReference>
<sequence>MQKFFWILVELQEIEVRGDDAKPGHYTEPAGASDSPTEITSQLPEDRLLYDRDTRPLPPEVIEPGASGLCSALSPSTPQSSLTLVWAGLVEAYTRPWRMI</sequence>